<keyword evidence="2" id="KW-0812">Transmembrane</keyword>
<dbReference type="PANTHER" id="PTHR33021:SF6">
    <property type="entry name" value="EARLY NODULIN-LIKE PROTEIN 18"/>
    <property type="match status" value="1"/>
</dbReference>
<dbReference type="Gene3D" id="2.60.40.420">
    <property type="entry name" value="Cupredoxins - blue copper proteins"/>
    <property type="match status" value="1"/>
</dbReference>
<name>A0A843VY25_COLES</name>
<evidence type="ECO:0000313" key="4">
    <source>
        <dbReference type="EMBL" id="MQL99267.1"/>
    </source>
</evidence>
<dbReference type="Proteomes" id="UP000652761">
    <property type="component" value="Unassembled WGS sequence"/>
</dbReference>
<dbReference type="InterPro" id="IPR003245">
    <property type="entry name" value="Phytocyanin_dom"/>
</dbReference>
<proteinExistence type="predicted"/>
<sequence>MERRNGARRRDPLLFPNLCRSSGFFLFFFSFCCLALLGSHGAEGYKNYTVGDDLGWYDKLMVPLVNYQKWVEGKNFSLGDFLIFNTDKNHSVVQTYNVTTYRRCDYNNADVDDTTEWSAGDPTVDRTAVSVAVPLVKEGMNYFFSGHYDGEQCKHGQHFKIKVAHGQGLPESLRAPAATTTEAPAPDSPDDIPENAVPANFNNPTEVGAVKESLGRRRCAVGTAGLLALAVPVLWGLVLGLS</sequence>
<feature type="compositionally biased region" description="Low complexity" evidence="1">
    <location>
        <begin position="176"/>
        <end position="185"/>
    </location>
</feature>
<protein>
    <recommendedName>
        <fullName evidence="3">Phytocyanin domain-containing protein</fullName>
    </recommendedName>
</protein>
<keyword evidence="2" id="KW-0472">Membrane</keyword>
<accession>A0A843VY25</accession>
<dbReference type="AlphaFoldDB" id="A0A843VY25"/>
<dbReference type="EMBL" id="NMUH01002321">
    <property type="protein sequence ID" value="MQL99267.1"/>
    <property type="molecule type" value="Genomic_DNA"/>
</dbReference>
<dbReference type="SUPFAM" id="SSF49503">
    <property type="entry name" value="Cupredoxins"/>
    <property type="match status" value="1"/>
</dbReference>
<feature type="domain" description="Phytocyanin" evidence="3">
    <location>
        <begin position="46"/>
        <end position="165"/>
    </location>
</feature>
<evidence type="ECO:0000313" key="5">
    <source>
        <dbReference type="Proteomes" id="UP000652761"/>
    </source>
</evidence>
<gene>
    <name evidence="4" type="ORF">Taro_031987</name>
</gene>
<reference evidence="4" key="1">
    <citation type="submission" date="2017-07" db="EMBL/GenBank/DDBJ databases">
        <title>Taro Niue Genome Assembly and Annotation.</title>
        <authorList>
            <person name="Atibalentja N."/>
            <person name="Keating K."/>
            <person name="Fields C.J."/>
        </authorList>
    </citation>
    <scope>NUCLEOTIDE SEQUENCE</scope>
    <source>
        <strain evidence="4">Niue_2</strain>
        <tissue evidence="4">Leaf</tissue>
    </source>
</reference>
<comment type="caution">
    <text evidence="4">The sequence shown here is derived from an EMBL/GenBank/DDBJ whole genome shotgun (WGS) entry which is preliminary data.</text>
</comment>
<dbReference type="CDD" id="cd04216">
    <property type="entry name" value="Phytocyanin"/>
    <property type="match status" value="1"/>
</dbReference>
<dbReference type="InterPro" id="IPR039391">
    <property type="entry name" value="Phytocyanin-like"/>
</dbReference>
<evidence type="ECO:0000259" key="3">
    <source>
        <dbReference type="PROSITE" id="PS51485"/>
    </source>
</evidence>
<dbReference type="InterPro" id="IPR008972">
    <property type="entry name" value="Cupredoxin"/>
</dbReference>
<dbReference type="SMR" id="A0A843VY25"/>
<dbReference type="PROSITE" id="PS51485">
    <property type="entry name" value="PHYTOCYANIN"/>
    <property type="match status" value="1"/>
</dbReference>
<dbReference type="GO" id="GO:0009055">
    <property type="term" value="F:electron transfer activity"/>
    <property type="evidence" value="ECO:0007669"/>
    <property type="project" value="InterPro"/>
</dbReference>
<dbReference type="Pfam" id="PF02298">
    <property type="entry name" value="Cu_bind_like"/>
    <property type="match status" value="1"/>
</dbReference>
<dbReference type="PANTHER" id="PTHR33021">
    <property type="entry name" value="BLUE COPPER PROTEIN"/>
    <property type="match status" value="1"/>
</dbReference>
<keyword evidence="5" id="KW-1185">Reference proteome</keyword>
<evidence type="ECO:0000256" key="2">
    <source>
        <dbReference type="SAM" id="Phobius"/>
    </source>
</evidence>
<keyword evidence="2" id="KW-1133">Transmembrane helix</keyword>
<feature type="transmembrane region" description="Helical" evidence="2">
    <location>
        <begin position="220"/>
        <end position="241"/>
    </location>
</feature>
<dbReference type="OrthoDB" id="783836at2759"/>
<organism evidence="4 5">
    <name type="scientific">Colocasia esculenta</name>
    <name type="common">Wild taro</name>
    <name type="synonym">Arum esculentum</name>
    <dbReference type="NCBI Taxonomy" id="4460"/>
    <lineage>
        <taxon>Eukaryota</taxon>
        <taxon>Viridiplantae</taxon>
        <taxon>Streptophyta</taxon>
        <taxon>Embryophyta</taxon>
        <taxon>Tracheophyta</taxon>
        <taxon>Spermatophyta</taxon>
        <taxon>Magnoliopsida</taxon>
        <taxon>Liliopsida</taxon>
        <taxon>Araceae</taxon>
        <taxon>Aroideae</taxon>
        <taxon>Colocasieae</taxon>
        <taxon>Colocasia</taxon>
    </lineage>
</organism>
<dbReference type="FunFam" id="2.60.40.420:FF:000048">
    <property type="entry name" value="Early nodulin-like protein 18"/>
    <property type="match status" value="1"/>
</dbReference>
<evidence type="ECO:0000256" key="1">
    <source>
        <dbReference type="SAM" id="MobiDB-lite"/>
    </source>
</evidence>
<dbReference type="GO" id="GO:0005886">
    <property type="term" value="C:plasma membrane"/>
    <property type="evidence" value="ECO:0007669"/>
    <property type="project" value="TreeGrafter"/>
</dbReference>
<feature type="region of interest" description="Disordered" evidence="1">
    <location>
        <begin position="176"/>
        <end position="203"/>
    </location>
</feature>